<keyword evidence="2 9" id="KW-0732">Signal</keyword>
<dbReference type="InterPro" id="IPR008979">
    <property type="entry name" value="Galactose-bd-like_sf"/>
</dbReference>
<dbReference type="PANTHER" id="PTHR43817:SF1">
    <property type="entry name" value="HYDROLASE, FAMILY 43, PUTATIVE (AFU_ORTHOLOGUE AFUA_3G01660)-RELATED"/>
    <property type="match status" value="1"/>
</dbReference>
<dbReference type="GO" id="GO:0030246">
    <property type="term" value="F:carbohydrate binding"/>
    <property type="evidence" value="ECO:0007669"/>
    <property type="project" value="InterPro"/>
</dbReference>
<sequence length="468" mass="51985">MNSRRLMIKGGFLFLLFTLLMSTSISMASAASVQKQFYNVIMQDGADPWMYKHTDGFYYFTKTTGNNVTIWKSSTLTGIDAAEKREITTGGQNVWAPEIHFLNGAWYIYYAKDDGDNANHRMYVMQNTSSNPMQGTWVDKGQITDTTNRWAIDGTPLSVNGQLYFIWSGWEGTDNVRQNLYIAHMSNPWTIDSARVEIARPTYAWETNHQPNVNEGPQVVIKNNNINLIYSASGSWTNDYALGLITAQTNSNLLSPSAWSKRAQPVFSSANGVYGPGHASFTTSPDGKEDWIVYHAAKFNNSGWNREIRTQKFSWNTDNTPQFGQPLNPNVQIAIPSGEPERNRYEGEQGTFGGAAYASSSPNGSGSSKAGHIDTTGSYVQYSVNVPTTGTYMLAARTGNGTDGLDWSTLRLSVDSNNATDFFITNKGWENWGLSTQRLSLTAGNHTIRFSKGNGYGELDFFDLVRIQ</sequence>
<feature type="signal peptide" evidence="9">
    <location>
        <begin position="1"/>
        <end position="30"/>
    </location>
</feature>
<evidence type="ECO:0000256" key="9">
    <source>
        <dbReference type="SAM" id="SignalP"/>
    </source>
</evidence>
<dbReference type="STRING" id="1886670.PTI45_01483"/>
<dbReference type="GO" id="GO:0005975">
    <property type="term" value="P:carbohydrate metabolic process"/>
    <property type="evidence" value="ECO:0007669"/>
    <property type="project" value="InterPro"/>
</dbReference>
<comment type="caution">
    <text evidence="11">The sequence shown here is derived from an EMBL/GenBank/DDBJ whole genome shotgun (WGS) entry which is preliminary data.</text>
</comment>
<evidence type="ECO:0000313" key="11">
    <source>
        <dbReference type="EMBL" id="ODP28974.1"/>
    </source>
</evidence>
<dbReference type="InterPro" id="IPR005084">
    <property type="entry name" value="CBM6"/>
</dbReference>
<organism evidence="11 12">
    <name type="scientific">Paenibacillus nuruki</name>
    <dbReference type="NCBI Taxonomy" id="1886670"/>
    <lineage>
        <taxon>Bacteria</taxon>
        <taxon>Bacillati</taxon>
        <taxon>Bacillota</taxon>
        <taxon>Bacilli</taxon>
        <taxon>Bacillales</taxon>
        <taxon>Paenibacillaceae</taxon>
        <taxon>Paenibacillus</taxon>
    </lineage>
</organism>
<feature type="active site" description="Proton acceptor" evidence="5">
    <location>
        <position position="47"/>
    </location>
</feature>
<feature type="domain" description="CBM6" evidence="10">
    <location>
        <begin position="343"/>
        <end position="468"/>
    </location>
</feature>
<dbReference type="SUPFAM" id="SSF49785">
    <property type="entry name" value="Galactose-binding domain-like"/>
    <property type="match status" value="1"/>
</dbReference>
<comment type="similarity">
    <text evidence="1 7">Belongs to the glycosyl hydrolase 43 family.</text>
</comment>
<gene>
    <name evidence="11" type="ORF">PTI45_01483</name>
</gene>
<feature type="region of interest" description="Disordered" evidence="8">
    <location>
        <begin position="336"/>
        <end position="372"/>
    </location>
</feature>
<evidence type="ECO:0000256" key="6">
    <source>
        <dbReference type="PIRSR" id="PIRSR606710-2"/>
    </source>
</evidence>
<dbReference type="GO" id="GO:0004553">
    <property type="term" value="F:hydrolase activity, hydrolyzing O-glycosyl compounds"/>
    <property type="evidence" value="ECO:0007669"/>
    <property type="project" value="InterPro"/>
</dbReference>
<dbReference type="RefSeq" id="WP_069326925.1">
    <property type="nucleotide sequence ID" value="NZ_MDER01000032.1"/>
</dbReference>
<keyword evidence="12" id="KW-1185">Reference proteome</keyword>
<name>A0A1E3L5M0_9BACL</name>
<dbReference type="CDD" id="cd18820">
    <property type="entry name" value="GH43_LbAraf43-like"/>
    <property type="match status" value="1"/>
</dbReference>
<keyword evidence="3 7" id="KW-0378">Hydrolase</keyword>
<dbReference type="PATRIC" id="fig|1886670.3.peg.1511"/>
<feature type="compositionally biased region" description="Low complexity" evidence="8">
    <location>
        <begin position="354"/>
        <end position="370"/>
    </location>
</feature>
<reference evidence="11 12" key="1">
    <citation type="submission" date="2016-08" db="EMBL/GenBank/DDBJ databases">
        <title>Genome sequencing of Paenibacillus sp. TI45-13ar, isolated from Korean traditional nuruk.</title>
        <authorList>
            <person name="Kim S.-J."/>
        </authorList>
    </citation>
    <scope>NUCLEOTIDE SEQUENCE [LARGE SCALE GENOMIC DNA]</scope>
    <source>
        <strain evidence="11 12">TI45-13ar</strain>
    </source>
</reference>
<dbReference type="Proteomes" id="UP000094578">
    <property type="component" value="Unassembled WGS sequence"/>
</dbReference>
<evidence type="ECO:0000256" key="5">
    <source>
        <dbReference type="PIRSR" id="PIRSR606710-1"/>
    </source>
</evidence>
<dbReference type="SUPFAM" id="SSF75005">
    <property type="entry name" value="Arabinanase/levansucrase/invertase"/>
    <property type="match status" value="1"/>
</dbReference>
<feature type="site" description="Important for catalytic activity, responsible for pKa modulation of the active site Glu and correct orientation of both the proton donor and substrate" evidence="6">
    <location>
        <position position="153"/>
    </location>
</feature>
<dbReference type="InterPro" id="IPR006710">
    <property type="entry name" value="Glyco_hydro_43"/>
</dbReference>
<evidence type="ECO:0000313" key="12">
    <source>
        <dbReference type="Proteomes" id="UP000094578"/>
    </source>
</evidence>
<evidence type="ECO:0000256" key="3">
    <source>
        <dbReference type="ARBA" id="ARBA00022801"/>
    </source>
</evidence>
<evidence type="ECO:0000256" key="8">
    <source>
        <dbReference type="SAM" id="MobiDB-lite"/>
    </source>
</evidence>
<dbReference type="AlphaFoldDB" id="A0A1E3L5M0"/>
<keyword evidence="4 7" id="KW-0326">Glycosidase</keyword>
<accession>A0A1E3L5M0</accession>
<proteinExistence type="inferred from homology"/>
<protein>
    <submittedName>
        <fullName evidence="11">Extracellular exo-alpha-(1-&gt;5)-L-arabinofuranosidase</fullName>
    </submittedName>
</protein>
<dbReference type="Pfam" id="PF04616">
    <property type="entry name" value="Glyco_hydro_43"/>
    <property type="match status" value="1"/>
</dbReference>
<dbReference type="PANTHER" id="PTHR43817">
    <property type="entry name" value="GLYCOSYL HYDROLASE"/>
    <property type="match status" value="1"/>
</dbReference>
<evidence type="ECO:0000256" key="2">
    <source>
        <dbReference type="ARBA" id="ARBA00022729"/>
    </source>
</evidence>
<dbReference type="EMBL" id="MDER01000032">
    <property type="protein sequence ID" value="ODP28974.1"/>
    <property type="molecule type" value="Genomic_DNA"/>
</dbReference>
<evidence type="ECO:0000256" key="1">
    <source>
        <dbReference type="ARBA" id="ARBA00009865"/>
    </source>
</evidence>
<dbReference type="Gene3D" id="2.115.10.20">
    <property type="entry name" value="Glycosyl hydrolase domain, family 43"/>
    <property type="match status" value="1"/>
</dbReference>
<evidence type="ECO:0000259" key="10">
    <source>
        <dbReference type="PROSITE" id="PS51175"/>
    </source>
</evidence>
<feature type="active site" description="Proton donor" evidence="5">
    <location>
        <position position="215"/>
    </location>
</feature>
<evidence type="ECO:0000256" key="7">
    <source>
        <dbReference type="RuleBase" id="RU361187"/>
    </source>
</evidence>
<dbReference type="PROSITE" id="PS51175">
    <property type="entry name" value="CBM6"/>
    <property type="match status" value="1"/>
</dbReference>
<evidence type="ECO:0000256" key="4">
    <source>
        <dbReference type="ARBA" id="ARBA00023295"/>
    </source>
</evidence>
<dbReference type="Pfam" id="PF03422">
    <property type="entry name" value="CBM_6"/>
    <property type="match status" value="1"/>
</dbReference>
<feature type="chain" id="PRO_5009131310" evidence="9">
    <location>
        <begin position="31"/>
        <end position="468"/>
    </location>
</feature>
<dbReference type="Gene3D" id="2.60.120.260">
    <property type="entry name" value="Galactose-binding domain-like"/>
    <property type="match status" value="1"/>
</dbReference>
<dbReference type="InterPro" id="IPR023296">
    <property type="entry name" value="Glyco_hydro_beta-prop_sf"/>
</dbReference>